<evidence type="ECO:0000313" key="7">
    <source>
        <dbReference type="Proteomes" id="UP000048600"/>
    </source>
</evidence>
<gene>
    <name evidence="2" type="ORF">ERS007657_04045</name>
    <name evidence="4" type="ORF">ERS007739_01275</name>
    <name evidence="3" type="ORF">ERS007741_02802</name>
</gene>
<evidence type="ECO:0000313" key="5">
    <source>
        <dbReference type="Proteomes" id="UP000039021"/>
    </source>
</evidence>
<accession>A0A655CJB8</accession>
<reference evidence="4" key="2">
    <citation type="submission" date="2015-03" db="EMBL/GenBank/DDBJ databases">
        <authorList>
            <consortium name="Pathogen Informatics"/>
            <person name="Murphy D."/>
        </authorList>
    </citation>
    <scope>NUCLEOTIDE SEQUENCE</scope>
    <source>
        <strain evidence="4">N09902308</strain>
    </source>
</reference>
<evidence type="ECO:0000313" key="4">
    <source>
        <dbReference type="EMBL" id="COX42866.1"/>
    </source>
</evidence>
<proteinExistence type="predicted"/>
<dbReference type="AlphaFoldDB" id="A0A655CJB8"/>
<feature type="region of interest" description="Disordered" evidence="1">
    <location>
        <begin position="1"/>
        <end position="44"/>
    </location>
</feature>
<organism evidence="4 5">
    <name type="scientific">Mycobacterium tuberculosis</name>
    <dbReference type="NCBI Taxonomy" id="1773"/>
    <lineage>
        <taxon>Bacteria</taxon>
        <taxon>Bacillati</taxon>
        <taxon>Actinomycetota</taxon>
        <taxon>Actinomycetes</taxon>
        <taxon>Mycobacteriales</taxon>
        <taxon>Mycobacteriaceae</taxon>
        <taxon>Mycobacterium</taxon>
        <taxon>Mycobacterium tuberculosis complex</taxon>
    </lineage>
</organism>
<evidence type="ECO:0000256" key="1">
    <source>
        <dbReference type="SAM" id="MobiDB-lite"/>
    </source>
</evidence>
<dbReference type="EMBL" id="CSBK01000465">
    <property type="protein sequence ID" value="COX42866.1"/>
    <property type="molecule type" value="Genomic_DNA"/>
</dbReference>
<dbReference type="EMBL" id="CGCX01002344">
    <property type="protein sequence ID" value="CFS10658.1"/>
    <property type="molecule type" value="Genomic_DNA"/>
</dbReference>
<name>A0A655CJB8_MYCTX</name>
<protein>
    <submittedName>
        <fullName evidence="4">Uncharacterized protein</fullName>
    </submittedName>
</protein>
<dbReference type="Proteomes" id="UP000046680">
    <property type="component" value="Unassembled WGS sequence"/>
</dbReference>
<reference evidence="5 6" key="1">
    <citation type="submission" date="2015-03" db="EMBL/GenBank/DDBJ databases">
        <authorList>
            <consortium name="Pathogen Informatics"/>
        </authorList>
    </citation>
    <scope>NUCLEOTIDE SEQUENCE [LARGE SCALE GENOMIC DNA]</scope>
    <source>
        <strain evidence="2 6">C09601061</strain>
        <strain evidence="5">N09902308</strain>
        <strain evidence="3 7">P00601463</strain>
    </source>
</reference>
<dbReference type="Proteomes" id="UP000048600">
    <property type="component" value="Unassembled WGS sequence"/>
</dbReference>
<sequence length="44" mass="4336">MASAVMASSPSSVNSPSPTAVSSTLDGPYPPPIAMIRSGLNSTT</sequence>
<evidence type="ECO:0000313" key="3">
    <source>
        <dbReference type="EMBL" id="COW61249.1"/>
    </source>
</evidence>
<dbReference type="EMBL" id="CHKL01000356">
    <property type="protein sequence ID" value="COW61249.1"/>
    <property type="molecule type" value="Genomic_DNA"/>
</dbReference>
<feature type="compositionally biased region" description="Low complexity" evidence="1">
    <location>
        <begin position="1"/>
        <end position="23"/>
    </location>
</feature>
<evidence type="ECO:0000313" key="2">
    <source>
        <dbReference type="EMBL" id="CFS10658.1"/>
    </source>
</evidence>
<dbReference type="Proteomes" id="UP000039021">
    <property type="component" value="Unassembled WGS sequence"/>
</dbReference>
<evidence type="ECO:0000313" key="6">
    <source>
        <dbReference type="Proteomes" id="UP000046680"/>
    </source>
</evidence>